<sequence length="90" mass="10428">MLHFIIFYIKYIEILIIDVCVDNADGEYDIDILNNGFLVSLVLLPFHCIIDINFSTIFVVNDRPIVCSKYLLPHDIDCDLAFKFCNAFVH</sequence>
<evidence type="ECO:0000313" key="2">
    <source>
        <dbReference type="Proteomes" id="UP000887458"/>
    </source>
</evidence>
<proteinExistence type="predicted"/>
<name>A0ABQ8J8L0_DERPT</name>
<gene>
    <name evidence="1" type="ORF">DERP_004204</name>
</gene>
<dbReference type="EMBL" id="NJHN03000062">
    <property type="protein sequence ID" value="KAH9418878.1"/>
    <property type="molecule type" value="Genomic_DNA"/>
</dbReference>
<dbReference type="Proteomes" id="UP000887458">
    <property type="component" value="Unassembled WGS sequence"/>
</dbReference>
<protein>
    <submittedName>
        <fullName evidence="1">Uncharacterized protein</fullName>
    </submittedName>
</protein>
<reference evidence="1 2" key="1">
    <citation type="journal article" date="2018" name="J. Allergy Clin. Immunol.">
        <title>High-quality assembly of Dermatophagoides pteronyssinus genome and transcriptome reveals a wide range of novel allergens.</title>
        <authorList>
            <person name="Liu X.Y."/>
            <person name="Yang K.Y."/>
            <person name="Wang M.Q."/>
            <person name="Kwok J.S."/>
            <person name="Zeng X."/>
            <person name="Yang Z."/>
            <person name="Xiao X.J."/>
            <person name="Lau C.P."/>
            <person name="Li Y."/>
            <person name="Huang Z.M."/>
            <person name="Ba J.G."/>
            <person name="Yim A.K."/>
            <person name="Ouyang C.Y."/>
            <person name="Ngai S.M."/>
            <person name="Chan T.F."/>
            <person name="Leung E.L."/>
            <person name="Liu L."/>
            <person name="Liu Z.G."/>
            <person name="Tsui S.K."/>
        </authorList>
    </citation>
    <scope>NUCLEOTIDE SEQUENCE [LARGE SCALE GENOMIC DNA]</scope>
    <source>
        <strain evidence="1">Derp</strain>
    </source>
</reference>
<evidence type="ECO:0000313" key="1">
    <source>
        <dbReference type="EMBL" id="KAH9418878.1"/>
    </source>
</evidence>
<keyword evidence="2" id="KW-1185">Reference proteome</keyword>
<organism evidence="1 2">
    <name type="scientific">Dermatophagoides pteronyssinus</name>
    <name type="common">European house dust mite</name>
    <dbReference type="NCBI Taxonomy" id="6956"/>
    <lineage>
        <taxon>Eukaryota</taxon>
        <taxon>Metazoa</taxon>
        <taxon>Ecdysozoa</taxon>
        <taxon>Arthropoda</taxon>
        <taxon>Chelicerata</taxon>
        <taxon>Arachnida</taxon>
        <taxon>Acari</taxon>
        <taxon>Acariformes</taxon>
        <taxon>Sarcoptiformes</taxon>
        <taxon>Astigmata</taxon>
        <taxon>Psoroptidia</taxon>
        <taxon>Analgoidea</taxon>
        <taxon>Pyroglyphidae</taxon>
        <taxon>Dermatophagoidinae</taxon>
        <taxon>Dermatophagoides</taxon>
    </lineage>
</organism>
<comment type="caution">
    <text evidence="1">The sequence shown here is derived from an EMBL/GenBank/DDBJ whole genome shotgun (WGS) entry which is preliminary data.</text>
</comment>
<accession>A0ABQ8J8L0</accession>
<reference evidence="1 2" key="2">
    <citation type="journal article" date="2022" name="Mol. Biol. Evol.">
        <title>Comparative Genomics Reveals Insights into the Divergent Evolution of Astigmatic Mites and Household Pest Adaptations.</title>
        <authorList>
            <person name="Xiong Q."/>
            <person name="Wan A.T."/>
            <person name="Liu X."/>
            <person name="Fung C.S."/>
            <person name="Xiao X."/>
            <person name="Malainual N."/>
            <person name="Hou J."/>
            <person name="Wang L."/>
            <person name="Wang M."/>
            <person name="Yang K.Y."/>
            <person name="Cui Y."/>
            <person name="Leung E.L."/>
            <person name="Nong W."/>
            <person name="Shin S.K."/>
            <person name="Au S.W."/>
            <person name="Jeong K.Y."/>
            <person name="Chew F.T."/>
            <person name="Hui J.H."/>
            <person name="Leung T.F."/>
            <person name="Tungtrongchitr A."/>
            <person name="Zhong N."/>
            <person name="Liu Z."/>
            <person name="Tsui S.K."/>
        </authorList>
    </citation>
    <scope>NUCLEOTIDE SEQUENCE [LARGE SCALE GENOMIC DNA]</scope>
    <source>
        <strain evidence="1">Derp</strain>
    </source>
</reference>